<dbReference type="Proteomes" id="UP000562929">
    <property type="component" value="Unassembled WGS sequence"/>
</dbReference>
<keyword evidence="8" id="KW-1185">Reference proteome</keyword>
<evidence type="ECO:0000256" key="5">
    <source>
        <dbReference type="SAM" id="Phobius"/>
    </source>
</evidence>
<dbReference type="PROSITE" id="PS50850">
    <property type="entry name" value="MFS"/>
    <property type="match status" value="1"/>
</dbReference>
<evidence type="ECO:0000313" key="8">
    <source>
        <dbReference type="Proteomes" id="UP000562929"/>
    </source>
</evidence>
<evidence type="ECO:0000259" key="6">
    <source>
        <dbReference type="PROSITE" id="PS50850"/>
    </source>
</evidence>
<name>A0A8H4VGU8_9HYPO</name>
<keyword evidence="2 5" id="KW-0812">Transmembrane</keyword>
<accession>A0A8H4VGU8</accession>
<dbReference type="Pfam" id="PF00083">
    <property type="entry name" value="Sugar_tr"/>
    <property type="match status" value="1"/>
</dbReference>
<dbReference type="InterPro" id="IPR020846">
    <property type="entry name" value="MFS_dom"/>
</dbReference>
<evidence type="ECO:0000256" key="1">
    <source>
        <dbReference type="ARBA" id="ARBA00004141"/>
    </source>
</evidence>
<keyword evidence="3 5" id="KW-1133">Transmembrane helix</keyword>
<dbReference type="AlphaFoldDB" id="A0A8H4VGU8"/>
<feature type="domain" description="Major facilitator superfamily (MFS) profile" evidence="6">
    <location>
        <begin position="8"/>
        <end position="125"/>
    </location>
</feature>
<keyword evidence="4 5" id="KW-0472">Membrane</keyword>
<protein>
    <submittedName>
        <fullName evidence="7">Sugar/inositol transporter</fullName>
    </submittedName>
</protein>
<dbReference type="OrthoDB" id="5148848at2759"/>
<dbReference type="Gene3D" id="1.20.1250.20">
    <property type="entry name" value="MFS general substrate transporter like domains"/>
    <property type="match status" value="1"/>
</dbReference>
<feature type="transmembrane region" description="Helical" evidence="5">
    <location>
        <begin position="58"/>
        <end position="78"/>
    </location>
</feature>
<gene>
    <name evidence="7" type="ORF">GQ602_001052</name>
</gene>
<dbReference type="GO" id="GO:0016020">
    <property type="term" value="C:membrane"/>
    <property type="evidence" value="ECO:0007669"/>
    <property type="project" value="UniProtKB-SubCell"/>
</dbReference>
<comment type="caution">
    <text evidence="7">The sequence shown here is derived from an EMBL/GenBank/DDBJ whole genome shotgun (WGS) entry which is preliminary data.</text>
</comment>
<sequence length="125" mass="12722">MGWYFVFTVGVIACGSIPKGYDEGGFAAASSLESFMSDFQLTAGRWNGTGSQLASRRAVVTSLGVLGAAAGAGAAVALTDRVGRLRAWQAFAAVWMTGFLAVTMASGRLGLLLVARVWGGSGPAG</sequence>
<reference evidence="7 8" key="1">
    <citation type="journal article" date="2020" name="G3 (Bethesda)">
        <title>Genetic Underpinnings of Host Manipulation by Ophiocordyceps as Revealed by Comparative Transcriptomics.</title>
        <authorList>
            <person name="Will I."/>
            <person name="Das B."/>
            <person name="Trinh T."/>
            <person name="Brachmann A."/>
            <person name="Ohm R.A."/>
            <person name="de Bekker C."/>
        </authorList>
    </citation>
    <scope>NUCLEOTIDE SEQUENCE [LARGE SCALE GENOMIC DNA]</scope>
    <source>
        <strain evidence="7 8">EC05</strain>
    </source>
</reference>
<dbReference type="GO" id="GO:0022857">
    <property type="term" value="F:transmembrane transporter activity"/>
    <property type="evidence" value="ECO:0007669"/>
    <property type="project" value="InterPro"/>
</dbReference>
<dbReference type="InterPro" id="IPR036259">
    <property type="entry name" value="MFS_trans_sf"/>
</dbReference>
<evidence type="ECO:0000256" key="2">
    <source>
        <dbReference type="ARBA" id="ARBA00022692"/>
    </source>
</evidence>
<dbReference type="EMBL" id="JAACLJ010000001">
    <property type="protein sequence ID" value="KAF4595439.1"/>
    <property type="molecule type" value="Genomic_DNA"/>
</dbReference>
<evidence type="ECO:0000256" key="4">
    <source>
        <dbReference type="ARBA" id="ARBA00023136"/>
    </source>
</evidence>
<comment type="subcellular location">
    <subcellularLocation>
        <location evidence="1">Membrane</location>
        <topology evidence="1">Multi-pass membrane protein</topology>
    </subcellularLocation>
</comment>
<organism evidence="7 8">
    <name type="scientific">Ophiocordyceps camponoti-floridani</name>
    <dbReference type="NCBI Taxonomy" id="2030778"/>
    <lineage>
        <taxon>Eukaryota</taxon>
        <taxon>Fungi</taxon>
        <taxon>Dikarya</taxon>
        <taxon>Ascomycota</taxon>
        <taxon>Pezizomycotina</taxon>
        <taxon>Sordariomycetes</taxon>
        <taxon>Hypocreomycetidae</taxon>
        <taxon>Hypocreales</taxon>
        <taxon>Ophiocordycipitaceae</taxon>
        <taxon>Ophiocordyceps</taxon>
    </lineage>
</organism>
<evidence type="ECO:0000256" key="3">
    <source>
        <dbReference type="ARBA" id="ARBA00022989"/>
    </source>
</evidence>
<feature type="transmembrane region" description="Helical" evidence="5">
    <location>
        <begin position="90"/>
        <end position="115"/>
    </location>
</feature>
<dbReference type="InterPro" id="IPR005828">
    <property type="entry name" value="MFS_sugar_transport-like"/>
</dbReference>
<evidence type="ECO:0000313" key="7">
    <source>
        <dbReference type="EMBL" id="KAF4595439.1"/>
    </source>
</evidence>
<proteinExistence type="predicted"/>